<proteinExistence type="predicted"/>
<sequence length="138" mass="15641">MPQIGRRIYFDKQTGNVIVDTGERSGAVIETTVEQDFETYRALAERVPETVDYIQLEYGQFAEDFRECSGYRVNPETREIEFSYPDPNQPEAPPVYQRPLSEQIARLEAELATAREERLAAMEAIAELYETLIGGGAS</sequence>
<name>A0A2A6E3H0_9BACL</name>
<protein>
    <submittedName>
        <fullName evidence="2">Uncharacterized protein</fullName>
    </submittedName>
</protein>
<organism evidence="2 3">
    <name type="scientific">Candidatus Reconcilbacillus cellulovorans</name>
    <dbReference type="NCBI Taxonomy" id="1906605"/>
    <lineage>
        <taxon>Bacteria</taxon>
        <taxon>Bacillati</taxon>
        <taxon>Bacillota</taxon>
        <taxon>Bacilli</taxon>
        <taxon>Bacillales</taxon>
        <taxon>Paenibacillaceae</taxon>
        <taxon>Candidatus Reconcilbacillus</taxon>
    </lineage>
</organism>
<gene>
    <name evidence="2" type="ORF">BLM47_00030</name>
</gene>
<feature type="coiled-coil region" evidence="1">
    <location>
        <begin position="97"/>
        <end position="124"/>
    </location>
</feature>
<evidence type="ECO:0000313" key="3">
    <source>
        <dbReference type="Proteomes" id="UP000243688"/>
    </source>
</evidence>
<evidence type="ECO:0000313" key="2">
    <source>
        <dbReference type="EMBL" id="PDO11564.1"/>
    </source>
</evidence>
<comment type="caution">
    <text evidence="2">The sequence shown here is derived from an EMBL/GenBank/DDBJ whole genome shotgun (WGS) entry which is preliminary data.</text>
</comment>
<keyword evidence="1" id="KW-0175">Coiled coil</keyword>
<dbReference type="AlphaFoldDB" id="A0A2A6E3H0"/>
<dbReference type="Proteomes" id="UP000243688">
    <property type="component" value="Unassembled WGS sequence"/>
</dbReference>
<dbReference type="EMBL" id="MOXJ01000001">
    <property type="protein sequence ID" value="PDO11564.1"/>
    <property type="molecule type" value="Genomic_DNA"/>
</dbReference>
<accession>A0A2A6E3H0</accession>
<evidence type="ECO:0000256" key="1">
    <source>
        <dbReference type="SAM" id="Coils"/>
    </source>
</evidence>
<reference evidence="2 3" key="1">
    <citation type="submission" date="2016-12" db="EMBL/GenBank/DDBJ databases">
        <title>Candidatus Reconcilibacillus cellulovorans genome.</title>
        <authorList>
            <person name="Kolinko S."/>
            <person name="Wu Y.-W."/>
            <person name="Tachea F."/>
            <person name="Denzel E."/>
            <person name="Hiras J."/>
            <person name="Baecker N."/>
            <person name="Chan L.J."/>
            <person name="Eichorst S.A."/>
            <person name="Frey D."/>
            <person name="Adams P.D."/>
            <person name="Pray T."/>
            <person name="Tanjore D."/>
            <person name="Petzold C.J."/>
            <person name="Gladden J.M."/>
            <person name="Simmons B.A."/>
            <person name="Singer S.W."/>
        </authorList>
    </citation>
    <scope>NUCLEOTIDE SEQUENCE [LARGE SCALE GENOMIC DNA]</scope>
    <source>
        <strain evidence="2">JTherm</strain>
    </source>
</reference>